<dbReference type="SUPFAM" id="SSF47364">
    <property type="entry name" value="Domain of the SRP/SRP receptor G-proteins"/>
    <property type="match status" value="1"/>
</dbReference>
<organism evidence="12 13">
    <name type="scientific">Peptoanaerobacter stomatis</name>
    <dbReference type="NCBI Taxonomy" id="796937"/>
    <lineage>
        <taxon>Bacteria</taxon>
        <taxon>Bacillati</taxon>
        <taxon>Bacillota</taxon>
        <taxon>Clostridia</taxon>
        <taxon>Peptostreptococcales</taxon>
        <taxon>Filifactoraceae</taxon>
        <taxon>Peptoanaerobacter</taxon>
    </lineage>
</organism>
<feature type="compositionally biased region" description="Basic and acidic residues" evidence="10">
    <location>
        <begin position="99"/>
        <end position="108"/>
    </location>
</feature>
<evidence type="ECO:0000256" key="5">
    <source>
        <dbReference type="ARBA" id="ARBA00023134"/>
    </source>
</evidence>
<dbReference type="GO" id="GO:0005737">
    <property type="term" value="C:cytoplasm"/>
    <property type="evidence" value="ECO:0007669"/>
    <property type="project" value="UniProtKB-SubCell"/>
</dbReference>
<evidence type="ECO:0000256" key="10">
    <source>
        <dbReference type="SAM" id="MobiDB-lite"/>
    </source>
</evidence>
<dbReference type="PROSITE" id="PS00300">
    <property type="entry name" value="SRP54"/>
    <property type="match status" value="1"/>
</dbReference>
<evidence type="ECO:0000313" key="12">
    <source>
        <dbReference type="EMBL" id="EHL11027.1"/>
    </source>
</evidence>
<gene>
    <name evidence="9" type="primary">ftsY</name>
    <name evidence="12" type="ORF">HMPREF9629_00564</name>
</gene>
<proteinExistence type="inferred from homology"/>
<dbReference type="AlphaFoldDB" id="G9X2F7"/>
<dbReference type="EMBL" id="AFZE01000056">
    <property type="protein sequence ID" value="EHL11027.1"/>
    <property type="molecule type" value="Genomic_DNA"/>
</dbReference>
<evidence type="ECO:0000256" key="4">
    <source>
        <dbReference type="ARBA" id="ARBA00022801"/>
    </source>
</evidence>
<protein>
    <recommendedName>
        <fullName evidence="9">Signal recognition particle receptor FtsY</fullName>
        <shortName evidence="9">SRP receptor</shortName>
        <ecNumber evidence="9">3.6.5.4</ecNumber>
    </recommendedName>
</protein>
<feature type="domain" description="SRP54-type proteins GTP-binding" evidence="11">
    <location>
        <begin position="415"/>
        <end position="428"/>
    </location>
</feature>
<comment type="subcellular location">
    <subcellularLocation>
        <location evidence="9">Cell membrane</location>
        <topology evidence="9">Peripheral membrane protein</topology>
        <orientation evidence="9">Cytoplasmic side</orientation>
    </subcellularLocation>
    <subcellularLocation>
        <location evidence="9">Cytoplasm</location>
    </subcellularLocation>
</comment>
<dbReference type="InterPro" id="IPR027417">
    <property type="entry name" value="P-loop_NTPase"/>
</dbReference>
<evidence type="ECO:0000256" key="3">
    <source>
        <dbReference type="ARBA" id="ARBA00022741"/>
    </source>
</evidence>
<dbReference type="GO" id="GO:0005047">
    <property type="term" value="F:signal recognition particle binding"/>
    <property type="evidence" value="ECO:0007669"/>
    <property type="project" value="TreeGrafter"/>
</dbReference>
<dbReference type="RefSeq" id="WP_009524800.1">
    <property type="nucleotide sequence ID" value="NZ_JH414548.1"/>
</dbReference>
<dbReference type="InterPro" id="IPR003593">
    <property type="entry name" value="AAA+_ATPase"/>
</dbReference>
<evidence type="ECO:0000256" key="2">
    <source>
        <dbReference type="ARBA" id="ARBA00022490"/>
    </source>
</evidence>
<feature type="binding site" evidence="9">
    <location>
        <begin position="394"/>
        <end position="397"/>
    </location>
    <ligand>
        <name>GTP</name>
        <dbReference type="ChEBI" id="CHEBI:37565"/>
    </ligand>
</feature>
<comment type="caution">
    <text evidence="12">The sequence shown here is derived from an EMBL/GenBank/DDBJ whole genome shotgun (WGS) entry which is preliminary data.</text>
</comment>
<evidence type="ECO:0000256" key="1">
    <source>
        <dbReference type="ARBA" id="ARBA00022475"/>
    </source>
</evidence>
<comment type="catalytic activity">
    <reaction evidence="8 9">
        <text>GTP + H2O = GDP + phosphate + H(+)</text>
        <dbReference type="Rhea" id="RHEA:19669"/>
        <dbReference type="ChEBI" id="CHEBI:15377"/>
        <dbReference type="ChEBI" id="CHEBI:15378"/>
        <dbReference type="ChEBI" id="CHEBI:37565"/>
        <dbReference type="ChEBI" id="CHEBI:43474"/>
        <dbReference type="ChEBI" id="CHEBI:58189"/>
        <dbReference type="EC" id="3.6.5.4"/>
    </reaction>
</comment>
<comment type="subunit">
    <text evidence="9">Part of the signal recognition particle protein translocation system, which is composed of SRP and FtsY.</text>
</comment>
<dbReference type="GO" id="GO:0005886">
    <property type="term" value="C:plasma membrane"/>
    <property type="evidence" value="ECO:0007669"/>
    <property type="project" value="UniProtKB-SubCell"/>
</dbReference>
<dbReference type="Pfam" id="PF00448">
    <property type="entry name" value="SRP54"/>
    <property type="match status" value="1"/>
</dbReference>
<dbReference type="Proteomes" id="UP000006437">
    <property type="component" value="Unassembled WGS sequence"/>
</dbReference>
<dbReference type="PANTHER" id="PTHR43134">
    <property type="entry name" value="SIGNAL RECOGNITION PARTICLE RECEPTOR SUBUNIT ALPHA"/>
    <property type="match status" value="1"/>
</dbReference>
<dbReference type="NCBIfam" id="TIGR00064">
    <property type="entry name" value="ftsY"/>
    <property type="match status" value="1"/>
</dbReference>
<feature type="compositionally biased region" description="Acidic residues" evidence="10">
    <location>
        <begin position="109"/>
        <end position="121"/>
    </location>
</feature>
<dbReference type="HAMAP" id="MF_00920">
    <property type="entry name" value="FtsY"/>
    <property type="match status" value="1"/>
</dbReference>
<comment type="function">
    <text evidence="9">Involved in targeting and insertion of nascent membrane proteins into the cytoplasmic membrane. Acts as a receptor for the complex formed by the signal recognition particle (SRP) and the ribosome-nascent chain (RNC).</text>
</comment>
<dbReference type="SMART" id="SM00382">
    <property type="entry name" value="AAA"/>
    <property type="match status" value="1"/>
</dbReference>
<keyword evidence="2 9" id="KW-0963">Cytoplasm</keyword>
<keyword evidence="4 9" id="KW-0378">Hydrolase</keyword>
<evidence type="ECO:0000259" key="11">
    <source>
        <dbReference type="PROSITE" id="PS00300"/>
    </source>
</evidence>
<keyword evidence="7 9" id="KW-0675">Receptor</keyword>
<feature type="binding site" evidence="9">
    <location>
        <begin position="330"/>
        <end position="334"/>
    </location>
    <ligand>
        <name>GTP</name>
        <dbReference type="ChEBI" id="CHEBI:37565"/>
    </ligand>
</feature>
<dbReference type="PATRIC" id="fig|796937.3.peg.1798"/>
<reference evidence="12 13" key="1">
    <citation type="submission" date="2011-08" db="EMBL/GenBank/DDBJ databases">
        <title>The Genome Sequence of Eubacteriaceae bacterium ACC19a.</title>
        <authorList>
            <consortium name="The Broad Institute Genome Sequencing Platform"/>
            <person name="Earl A."/>
            <person name="Ward D."/>
            <person name="Feldgarden M."/>
            <person name="Gevers D."/>
            <person name="Sizova M."/>
            <person name="Hazen A."/>
            <person name="Epstein S."/>
            <person name="Young S.K."/>
            <person name="Zeng Q."/>
            <person name="Gargeya S."/>
            <person name="Fitzgerald M."/>
            <person name="Haas B."/>
            <person name="Abouelleil A."/>
            <person name="Alvarado L."/>
            <person name="Arachchi H.M."/>
            <person name="Berlin A."/>
            <person name="Brown A."/>
            <person name="Chapman S.B."/>
            <person name="Chen Z."/>
            <person name="Dunbar C."/>
            <person name="Freedman E."/>
            <person name="Gearin G."/>
            <person name="Gellesch M."/>
            <person name="Goldberg J."/>
            <person name="Griggs A."/>
            <person name="Gujja S."/>
            <person name="Heiman D."/>
            <person name="Howarth C."/>
            <person name="Larson L."/>
            <person name="Lui A."/>
            <person name="MacDonald P.J.P."/>
            <person name="Montmayeur A."/>
            <person name="Murphy C."/>
            <person name="Neiman D."/>
            <person name="Pearson M."/>
            <person name="Priest M."/>
            <person name="Roberts A."/>
            <person name="Saif S."/>
            <person name="Shea T."/>
            <person name="Shenoy N."/>
            <person name="Sisk P."/>
            <person name="Stolte C."/>
            <person name="Sykes S."/>
            <person name="Wortman J."/>
            <person name="Nusbaum C."/>
            <person name="Birren B."/>
        </authorList>
    </citation>
    <scope>NUCLEOTIDE SEQUENCE [LARGE SCALE GENOMIC DNA]</scope>
    <source>
        <strain evidence="12 13">ACC19a</strain>
    </source>
</reference>
<comment type="similarity">
    <text evidence="9">Belongs to the GTP-binding SRP family. FtsY subfamily.</text>
</comment>
<evidence type="ECO:0000256" key="7">
    <source>
        <dbReference type="ARBA" id="ARBA00023170"/>
    </source>
</evidence>
<dbReference type="CDD" id="cd17874">
    <property type="entry name" value="FtsY"/>
    <property type="match status" value="1"/>
</dbReference>
<name>G9X2F7_9FIRM</name>
<dbReference type="Gene3D" id="3.40.50.300">
    <property type="entry name" value="P-loop containing nucleotide triphosphate hydrolases"/>
    <property type="match status" value="1"/>
</dbReference>
<keyword evidence="6 9" id="KW-0472">Membrane</keyword>
<dbReference type="SMART" id="SM00962">
    <property type="entry name" value="SRP54"/>
    <property type="match status" value="1"/>
</dbReference>
<dbReference type="InterPro" id="IPR004390">
    <property type="entry name" value="SR_rcpt_FtsY"/>
</dbReference>
<dbReference type="Gene3D" id="1.20.120.140">
    <property type="entry name" value="Signal recognition particle SRP54, nucleotide-binding domain"/>
    <property type="match status" value="1"/>
</dbReference>
<evidence type="ECO:0000256" key="6">
    <source>
        <dbReference type="ARBA" id="ARBA00023136"/>
    </source>
</evidence>
<sequence>MGLKNFFENIFKKDEVKEEDIQKIDEEVIEDEEKLEEDLLSSEIDEVFPEKIEEIKNTDNNNSFKKILDSKEKNINIQEDFKESFKSDNETQDLEIHSQDNIEDKQELQEDTNNEEVSETLENEKTVAVEETAVVEQEKKGLFARLKEGLKKTSNSFTSKFDNLFKGYIKIDDELYEEIEEILITSDISFETTIKIVENLKSNIKKKNINDINLVKPELKEVVSELLKDNNSKLDVYDEQSIIIIVGVNGVGKTTTIGKLASKFKKEGKSVLLAAGDTFRAAAEEQLEIWSKRADVDIVRHKESGSDPSAVIFDAMQKAKSKNIDILICDTAGRLHNKVNLMNELGKIMRTVNKEYPDAKKEILLVIDATTGQNALNQVKTFNEAVNLTGVILTKLDGTAKGGVVLSIIDEYKIPIKFIGVGEKVDDLQEFDYNNFVEALFDNSKE</sequence>
<keyword evidence="1 9" id="KW-1003">Cell membrane</keyword>
<feature type="region of interest" description="Disordered" evidence="10">
    <location>
        <begin position="99"/>
        <end position="123"/>
    </location>
</feature>
<dbReference type="GO" id="GO:0003924">
    <property type="term" value="F:GTPase activity"/>
    <property type="evidence" value="ECO:0007669"/>
    <property type="project" value="UniProtKB-UniRule"/>
</dbReference>
<dbReference type="EC" id="3.6.5.4" evidence="9"/>
<dbReference type="InterPro" id="IPR013822">
    <property type="entry name" value="Signal_recog_particl_SRP54_hlx"/>
</dbReference>
<dbReference type="HOGENOM" id="CLU_009301_3_0_9"/>
<dbReference type="InterPro" id="IPR042101">
    <property type="entry name" value="SRP54_N_sf"/>
</dbReference>
<dbReference type="SUPFAM" id="SSF52540">
    <property type="entry name" value="P-loop containing nucleoside triphosphate hydrolases"/>
    <property type="match status" value="1"/>
</dbReference>
<keyword evidence="3 9" id="KW-0547">Nucleotide-binding</keyword>
<keyword evidence="5 9" id="KW-0342">GTP-binding</keyword>
<dbReference type="GO" id="GO:0006614">
    <property type="term" value="P:SRP-dependent cotranslational protein targeting to membrane"/>
    <property type="evidence" value="ECO:0007669"/>
    <property type="project" value="InterPro"/>
</dbReference>
<dbReference type="InterPro" id="IPR000897">
    <property type="entry name" value="SRP54_GTPase_dom"/>
</dbReference>
<evidence type="ECO:0000256" key="9">
    <source>
        <dbReference type="HAMAP-Rule" id="MF_00920"/>
    </source>
</evidence>
<dbReference type="InterPro" id="IPR036225">
    <property type="entry name" value="SRP/SRP_N"/>
</dbReference>
<dbReference type="PANTHER" id="PTHR43134:SF1">
    <property type="entry name" value="SIGNAL RECOGNITION PARTICLE RECEPTOR SUBUNIT ALPHA"/>
    <property type="match status" value="1"/>
</dbReference>
<evidence type="ECO:0000313" key="13">
    <source>
        <dbReference type="Proteomes" id="UP000006437"/>
    </source>
</evidence>
<dbReference type="GO" id="GO:0005525">
    <property type="term" value="F:GTP binding"/>
    <property type="evidence" value="ECO:0007669"/>
    <property type="project" value="UniProtKB-UniRule"/>
</dbReference>
<dbReference type="SMART" id="SM00963">
    <property type="entry name" value="SRP54_N"/>
    <property type="match status" value="1"/>
</dbReference>
<dbReference type="FunFam" id="3.40.50.300:FF:000053">
    <property type="entry name" value="Signal recognition particle receptor FtsY"/>
    <property type="match status" value="1"/>
</dbReference>
<evidence type="ECO:0000256" key="8">
    <source>
        <dbReference type="ARBA" id="ARBA00048027"/>
    </source>
</evidence>
<dbReference type="Pfam" id="PF02881">
    <property type="entry name" value="SRP54_N"/>
    <property type="match status" value="1"/>
</dbReference>
<accession>G9X2F7</accession>
<feature type="binding site" evidence="9">
    <location>
        <begin position="247"/>
        <end position="254"/>
    </location>
    <ligand>
        <name>GTP</name>
        <dbReference type="ChEBI" id="CHEBI:37565"/>
    </ligand>
</feature>
<dbReference type="FunFam" id="1.20.120.140:FF:000002">
    <property type="entry name" value="Signal recognition particle receptor FtsY"/>
    <property type="match status" value="1"/>
</dbReference>